<dbReference type="InterPro" id="IPR027417">
    <property type="entry name" value="P-loop_NTPase"/>
</dbReference>
<evidence type="ECO:0000256" key="2">
    <source>
        <dbReference type="ARBA" id="ARBA00022840"/>
    </source>
</evidence>
<reference evidence="5" key="1">
    <citation type="journal article" date="2019" name="Int. J. Syst. Evol. Microbiol.">
        <title>The Global Catalogue of Microorganisms (GCM) 10K type strain sequencing project: providing services to taxonomists for standard genome sequencing and annotation.</title>
        <authorList>
            <consortium name="The Broad Institute Genomics Platform"/>
            <consortium name="The Broad Institute Genome Sequencing Center for Infectious Disease"/>
            <person name="Wu L."/>
            <person name="Ma J."/>
        </authorList>
    </citation>
    <scope>NUCLEOTIDE SEQUENCE [LARGE SCALE GENOMIC DNA]</scope>
    <source>
        <strain evidence="5">JCM 3325</strain>
    </source>
</reference>
<dbReference type="SUPFAM" id="SSF52540">
    <property type="entry name" value="P-loop containing nucleoside triphosphate hydrolases"/>
    <property type="match status" value="1"/>
</dbReference>
<keyword evidence="2 4" id="KW-0067">ATP-binding</keyword>
<evidence type="ECO:0000313" key="4">
    <source>
        <dbReference type="EMBL" id="GAA2446700.1"/>
    </source>
</evidence>
<dbReference type="PANTHER" id="PTHR43038:SF7">
    <property type="entry name" value="ABC TRANSPORT SYSTEM ATP-BINDING PROTEIN"/>
    <property type="match status" value="1"/>
</dbReference>
<dbReference type="Proteomes" id="UP001501231">
    <property type="component" value="Unassembled WGS sequence"/>
</dbReference>
<evidence type="ECO:0000259" key="3">
    <source>
        <dbReference type="PROSITE" id="PS50893"/>
    </source>
</evidence>
<proteinExistence type="predicted"/>
<dbReference type="Pfam" id="PF00005">
    <property type="entry name" value="ABC_tran"/>
    <property type="match status" value="1"/>
</dbReference>
<dbReference type="InterPro" id="IPR003439">
    <property type="entry name" value="ABC_transporter-like_ATP-bd"/>
</dbReference>
<name>A0ABP5X6D7_9ACTN</name>
<accession>A0ABP5X6D7</accession>
<sequence length="221" mass="24754">MTIQTMPQVTHPTIIEVHGLAKRYGRRRIFENVRFTVPRGALVGIEGENGAGKSTLLKCLVGLLKPDAGTIALHGRMGYCPQEPLLADSLTAQEHFTMFGAGYGLSARETSWRSERLMETFRCAKYARTRVDRMSGGSKQKINLIAALLHQPDVLVLDEPYQGFDYETYQIFWAYAERYCQEGGSVVVVSHMHTEKHRFTTMLKLAEGTLAEGTRPEGRTS</sequence>
<keyword evidence="5" id="KW-1185">Reference proteome</keyword>
<dbReference type="EMBL" id="BAAARW010000030">
    <property type="protein sequence ID" value="GAA2446700.1"/>
    <property type="molecule type" value="Genomic_DNA"/>
</dbReference>
<protein>
    <submittedName>
        <fullName evidence="4">ABC transporter ATP-binding protein</fullName>
    </submittedName>
</protein>
<feature type="domain" description="ABC transporter" evidence="3">
    <location>
        <begin position="15"/>
        <end position="221"/>
    </location>
</feature>
<evidence type="ECO:0000256" key="1">
    <source>
        <dbReference type="ARBA" id="ARBA00022741"/>
    </source>
</evidence>
<keyword evidence="1" id="KW-0547">Nucleotide-binding</keyword>
<organism evidence="4 5">
    <name type="scientific">Actinomadura vinacea</name>
    <dbReference type="NCBI Taxonomy" id="115336"/>
    <lineage>
        <taxon>Bacteria</taxon>
        <taxon>Bacillati</taxon>
        <taxon>Actinomycetota</taxon>
        <taxon>Actinomycetes</taxon>
        <taxon>Streptosporangiales</taxon>
        <taxon>Thermomonosporaceae</taxon>
        <taxon>Actinomadura</taxon>
    </lineage>
</organism>
<dbReference type="PANTHER" id="PTHR43038">
    <property type="entry name" value="ATP-BINDING CASSETTE, SUB-FAMILY H, MEMBER 1"/>
    <property type="match status" value="1"/>
</dbReference>
<dbReference type="GO" id="GO:0005524">
    <property type="term" value="F:ATP binding"/>
    <property type="evidence" value="ECO:0007669"/>
    <property type="project" value="UniProtKB-KW"/>
</dbReference>
<dbReference type="RefSeq" id="WP_344595564.1">
    <property type="nucleotide sequence ID" value="NZ_BAAARW010000030.1"/>
</dbReference>
<comment type="caution">
    <text evidence="4">The sequence shown here is derived from an EMBL/GenBank/DDBJ whole genome shotgun (WGS) entry which is preliminary data.</text>
</comment>
<dbReference type="PROSITE" id="PS50893">
    <property type="entry name" value="ABC_TRANSPORTER_2"/>
    <property type="match status" value="1"/>
</dbReference>
<evidence type="ECO:0000313" key="5">
    <source>
        <dbReference type="Proteomes" id="UP001501231"/>
    </source>
</evidence>
<dbReference type="Gene3D" id="3.40.50.300">
    <property type="entry name" value="P-loop containing nucleotide triphosphate hydrolases"/>
    <property type="match status" value="1"/>
</dbReference>
<gene>
    <name evidence="4" type="ORF">GCM10010191_74760</name>
</gene>
<dbReference type="InterPro" id="IPR003593">
    <property type="entry name" value="AAA+_ATPase"/>
</dbReference>
<dbReference type="SMART" id="SM00382">
    <property type="entry name" value="AAA"/>
    <property type="match status" value="1"/>
</dbReference>
<dbReference type="CDD" id="cd03230">
    <property type="entry name" value="ABC_DR_subfamily_A"/>
    <property type="match status" value="1"/>
</dbReference>